<evidence type="ECO:0000313" key="3">
    <source>
        <dbReference type="Proteomes" id="UP000569951"/>
    </source>
</evidence>
<dbReference type="Proteomes" id="UP000569951">
    <property type="component" value="Unassembled WGS sequence"/>
</dbReference>
<comment type="caution">
    <text evidence="2">The sequence shown here is derived from an EMBL/GenBank/DDBJ whole genome shotgun (WGS) entry which is preliminary data.</text>
</comment>
<dbReference type="AlphaFoldDB" id="A0A841HX47"/>
<dbReference type="InterPro" id="IPR036390">
    <property type="entry name" value="WH_DNA-bd_sf"/>
</dbReference>
<keyword evidence="2" id="KW-0808">Transferase</keyword>
<sequence>MQKLGSKALVKRMNRAAVLNAVRERGQIGRAEIADLTHISRASVTYIVAELLEEGWLIEQEKGQTTPSGGRPPILLQFNPDSVYAVVVMLGSERTAVSLGNADAAALYTHSVPARPEAGAAETVEIVSALIERALKESRVDRERVRGVVIGVPGLVDSLNSVVHYSARLPGLRNVDLGAQVQARVKLPVAVENETRLIGWGEQKFGHGQGRSPLVCVNITLGIGSCVILEDRMLFGSSYSAGQFGHMTVDADGSLCECGNRGCWETLASNAALLERARRAGAPWSENPSVEGILEASARGDARARALLRETATHIGVGIANIINIVNPEVIVLHGKVFGAGEELLRGVRHVVADRALKLPALNAQIVISDLGERAGLAGGVSLVVRRTLEAPLVRRENDLYL</sequence>
<dbReference type="Pfam" id="PF13412">
    <property type="entry name" value="HTH_24"/>
    <property type="match status" value="1"/>
</dbReference>
<name>A0A841HX47_9DEIO</name>
<protein>
    <submittedName>
        <fullName evidence="2">Putative NBD/HSP70 family sugar kinase</fullName>
    </submittedName>
</protein>
<dbReference type="Gene3D" id="1.10.10.10">
    <property type="entry name" value="Winged helix-like DNA-binding domain superfamily/Winged helix DNA-binding domain"/>
    <property type="match status" value="1"/>
</dbReference>
<dbReference type="EMBL" id="JACHHG010000003">
    <property type="protein sequence ID" value="MBB6097496.1"/>
    <property type="molecule type" value="Genomic_DNA"/>
</dbReference>
<organism evidence="2 3">
    <name type="scientific">Deinobacterium chartae</name>
    <dbReference type="NCBI Taxonomy" id="521158"/>
    <lineage>
        <taxon>Bacteria</taxon>
        <taxon>Thermotogati</taxon>
        <taxon>Deinococcota</taxon>
        <taxon>Deinococci</taxon>
        <taxon>Deinococcales</taxon>
        <taxon>Deinococcaceae</taxon>
        <taxon>Deinobacterium</taxon>
    </lineage>
</organism>
<comment type="similarity">
    <text evidence="1">Belongs to the ROK (NagC/XylR) family.</text>
</comment>
<dbReference type="GO" id="GO:0016301">
    <property type="term" value="F:kinase activity"/>
    <property type="evidence" value="ECO:0007669"/>
    <property type="project" value="UniProtKB-KW"/>
</dbReference>
<accession>A0A841HX47</accession>
<gene>
    <name evidence="2" type="ORF">HNR42_000913</name>
</gene>
<evidence type="ECO:0000256" key="1">
    <source>
        <dbReference type="ARBA" id="ARBA00006479"/>
    </source>
</evidence>
<dbReference type="Gene3D" id="3.30.420.40">
    <property type="match status" value="2"/>
</dbReference>
<keyword evidence="2" id="KW-0418">Kinase</keyword>
<reference evidence="2 3" key="1">
    <citation type="submission" date="2020-08" db="EMBL/GenBank/DDBJ databases">
        <title>Genomic Encyclopedia of Type Strains, Phase IV (KMG-IV): sequencing the most valuable type-strain genomes for metagenomic binning, comparative biology and taxonomic classification.</title>
        <authorList>
            <person name="Goeker M."/>
        </authorList>
    </citation>
    <scope>NUCLEOTIDE SEQUENCE [LARGE SCALE GENOMIC DNA]</scope>
    <source>
        <strain evidence="2 3">DSM 21458</strain>
    </source>
</reference>
<dbReference type="InterPro" id="IPR043129">
    <property type="entry name" value="ATPase_NBD"/>
</dbReference>
<keyword evidence="3" id="KW-1185">Reference proteome</keyword>
<dbReference type="PANTHER" id="PTHR18964:SF149">
    <property type="entry name" value="BIFUNCTIONAL UDP-N-ACETYLGLUCOSAMINE 2-EPIMERASE_N-ACETYLMANNOSAMINE KINASE"/>
    <property type="match status" value="1"/>
</dbReference>
<dbReference type="PANTHER" id="PTHR18964">
    <property type="entry name" value="ROK (REPRESSOR, ORF, KINASE) FAMILY"/>
    <property type="match status" value="1"/>
</dbReference>
<proteinExistence type="inferred from homology"/>
<dbReference type="InterPro" id="IPR036388">
    <property type="entry name" value="WH-like_DNA-bd_sf"/>
</dbReference>
<dbReference type="RefSeq" id="WP_183985000.1">
    <property type="nucleotide sequence ID" value="NZ_JACHHG010000003.1"/>
</dbReference>
<dbReference type="InterPro" id="IPR000600">
    <property type="entry name" value="ROK"/>
</dbReference>
<dbReference type="SUPFAM" id="SSF46785">
    <property type="entry name" value="Winged helix' DNA-binding domain"/>
    <property type="match status" value="1"/>
</dbReference>
<evidence type="ECO:0000313" key="2">
    <source>
        <dbReference type="EMBL" id="MBB6097496.1"/>
    </source>
</evidence>
<dbReference type="Pfam" id="PF00480">
    <property type="entry name" value="ROK"/>
    <property type="match status" value="1"/>
</dbReference>
<dbReference type="SUPFAM" id="SSF53067">
    <property type="entry name" value="Actin-like ATPase domain"/>
    <property type="match status" value="1"/>
</dbReference>